<organism evidence="3 4">
    <name type="scientific">Emcibacter nanhaiensis</name>
    <dbReference type="NCBI Taxonomy" id="1505037"/>
    <lineage>
        <taxon>Bacteria</taxon>
        <taxon>Pseudomonadati</taxon>
        <taxon>Pseudomonadota</taxon>
        <taxon>Alphaproteobacteria</taxon>
        <taxon>Emcibacterales</taxon>
        <taxon>Emcibacteraceae</taxon>
        <taxon>Emcibacter</taxon>
    </lineage>
</organism>
<name>A0A501PLP4_9PROT</name>
<keyword evidence="4" id="KW-1185">Reference proteome</keyword>
<dbReference type="Pfam" id="PF13279">
    <property type="entry name" value="4HBT_2"/>
    <property type="match status" value="1"/>
</dbReference>
<comment type="similarity">
    <text evidence="1">Belongs to the 4-hydroxybenzoyl-CoA thioesterase family.</text>
</comment>
<dbReference type="InterPro" id="IPR050563">
    <property type="entry name" value="4-hydroxybenzoyl-CoA_TE"/>
</dbReference>
<evidence type="ECO:0000313" key="4">
    <source>
        <dbReference type="Proteomes" id="UP000319148"/>
    </source>
</evidence>
<dbReference type="Proteomes" id="UP000319148">
    <property type="component" value="Unassembled WGS sequence"/>
</dbReference>
<dbReference type="OrthoDB" id="7597365at2"/>
<dbReference type="InterPro" id="IPR029069">
    <property type="entry name" value="HotDog_dom_sf"/>
</dbReference>
<dbReference type="CDD" id="cd00586">
    <property type="entry name" value="4HBT"/>
    <property type="match status" value="1"/>
</dbReference>
<keyword evidence="2" id="KW-0378">Hydrolase</keyword>
<evidence type="ECO:0000313" key="3">
    <source>
        <dbReference type="EMBL" id="TPD60761.1"/>
    </source>
</evidence>
<reference evidence="4" key="1">
    <citation type="submission" date="2019-06" db="EMBL/GenBank/DDBJ databases">
        <title>The complete genome of Emcibacter congregatus ZYLT.</title>
        <authorList>
            <person name="Zhao Z."/>
        </authorList>
    </citation>
    <scope>NUCLEOTIDE SEQUENCE [LARGE SCALE GENOMIC DNA]</scope>
    <source>
        <strain evidence="4">MCCC 1A06723</strain>
    </source>
</reference>
<dbReference type="Gene3D" id="3.10.129.10">
    <property type="entry name" value="Hotdog Thioesterase"/>
    <property type="match status" value="1"/>
</dbReference>
<dbReference type="RefSeq" id="WP_139940449.1">
    <property type="nucleotide sequence ID" value="NZ_JBHSYP010000008.1"/>
</dbReference>
<evidence type="ECO:0000256" key="2">
    <source>
        <dbReference type="ARBA" id="ARBA00022801"/>
    </source>
</evidence>
<comment type="caution">
    <text evidence="3">The sequence shown here is derived from an EMBL/GenBank/DDBJ whole genome shotgun (WGS) entry which is preliminary data.</text>
</comment>
<dbReference type="SUPFAM" id="SSF54637">
    <property type="entry name" value="Thioesterase/thiol ester dehydrase-isomerase"/>
    <property type="match status" value="1"/>
</dbReference>
<proteinExistence type="inferred from homology"/>
<accession>A0A501PLP4</accession>
<dbReference type="EMBL" id="VFIY01000006">
    <property type="protein sequence ID" value="TPD60761.1"/>
    <property type="molecule type" value="Genomic_DNA"/>
</dbReference>
<gene>
    <name evidence="3" type="ORF">FIV46_08545</name>
</gene>
<sequence>MIETYKGVVHPVLCDVMGHMTTRHYAAAFDDASYHLAHACNLPVDDKNGFVDLELTLKFLAELRTGDIFVIRSAITGIGNSSFGARHKMVNCMNNSVAAVQEATYACFDLVKRKSVPLPDAFRERAESLLISESD</sequence>
<dbReference type="PANTHER" id="PTHR31793">
    <property type="entry name" value="4-HYDROXYBENZOYL-COA THIOESTERASE FAMILY MEMBER"/>
    <property type="match status" value="1"/>
</dbReference>
<evidence type="ECO:0000256" key="1">
    <source>
        <dbReference type="ARBA" id="ARBA00005953"/>
    </source>
</evidence>
<protein>
    <submittedName>
        <fullName evidence="3">Acyl-CoA thioesterase</fullName>
    </submittedName>
</protein>
<dbReference type="PANTHER" id="PTHR31793:SF27">
    <property type="entry name" value="NOVEL THIOESTERASE SUPERFAMILY DOMAIN AND SAPOSIN A-TYPE DOMAIN CONTAINING PROTEIN (0610012H03RIK)"/>
    <property type="match status" value="1"/>
</dbReference>
<dbReference type="GO" id="GO:0047617">
    <property type="term" value="F:fatty acyl-CoA hydrolase activity"/>
    <property type="evidence" value="ECO:0007669"/>
    <property type="project" value="TreeGrafter"/>
</dbReference>
<dbReference type="AlphaFoldDB" id="A0A501PLP4"/>